<dbReference type="PANTHER" id="PTHR10192">
    <property type="entry name" value="MOLYBDOPTERIN BIOSYNTHESIS PROTEIN"/>
    <property type="match status" value="1"/>
</dbReference>
<dbReference type="Pfam" id="PF00994">
    <property type="entry name" value="MoCF_biosynth"/>
    <property type="match status" value="1"/>
</dbReference>
<dbReference type="Proteomes" id="UP000199169">
    <property type="component" value="Unassembled WGS sequence"/>
</dbReference>
<evidence type="ECO:0000256" key="10">
    <source>
        <dbReference type="ARBA" id="ARBA00022842"/>
    </source>
</evidence>
<gene>
    <name evidence="15" type="primary">moeA</name>
    <name evidence="15" type="ORF">ACCAA_700016</name>
</gene>
<dbReference type="InterPro" id="IPR005110">
    <property type="entry name" value="MoeA_linker/N"/>
</dbReference>
<dbReference type="GO" id="GO:0006777">
    <property type="term" value="P:Mo-molybdopterin cofactor biosynthetic process"/>
    <property type="evidence" value="ECO:0007669"/>
    <property type="project" value="UniProtKB-UniRule"/>
</dbReference>
<dbReference type="AlphaFoldDB" id="A0A1A8XXF2"/>
<dbReference type="GO" id="GO:0005829">
    <property type="term" value="C:cytosol"/>
    <property type="evidence" value="ECO:0007669"/>
    <property type="project" value="TreeGrafter"/>
</dbReference>
<dbReference type="NCBIfam" id="TIGR00177">
    <property type="entry name" value="molyb_syn"/>
    <property type="match status" value="1"/>
</dbReference>
<evidence type="ECO:0000256" key="11">
    <source>
        <dbReference type="ARBA" id="ARBA00023150"/>
    </source>
</evidence>
<evidence type="ECO:0000313" key="15">
    <source>
        <dbReference type="EMBL" id="SBT09391.1"/>
    </source>
</evidence>
<dbReference type="FunFam" id="3.40.980.10:FF:000004">
    <property type="entry name" value="Molybdopterin molybdenumtransferase"/>
    <property type="match status" value="1"/>
</dbReference>
<dbReference type="FunFam" id="2.40.340.10:FF:000003">
    <property type="entry name" value="Molybdopterin molybdenumtransferase"/>
    <property type="match status" value="1"/>
</dbReference>
<keyword evidence="16" id="KW-1185">Reference proteome</keyword>
<dbReference type="PANTHER" id="PTHR10192:SF5">
    <property type="entry name" value="GEPHYRIN"/>
    <property type="match status" value="1"/>
</dbReference>
<dbReference type="SUPFAM" id="SSF63882">
    <property type="entry name" value="MoeA N-terminal region -like"/>
    <property type="match status" value="1"/>
</dbReference>
<evidence type="ECO:0000256" key="12">
    <source>
        <dbReference type="ARBA" id="ARBA00047317"/>
    </source>
</evidence>
<dbReference type="InterPro" id="IPR038987">
    <property type="entry name" value="MoeA-like"/>
</dbReference>
<dbReference type="RefSeq" id="WP_186408785.1">
    <property type="nucleotide sequence ID" value="NZ_FLQX01000150.1"/>
</dbReference>
<dbReference type="CDD" id="cd00887">
    <property type="entry name" value="MoeA"/>
    <property type="match status" value="1"/>
</dbReference>
<evidence type="ECO:0000256" key="9">
    <source>
        <dbReference type="ARBA" id="ARBA00022723"/>
    </source>
</evidence>
<dbReference type="EC" id="2.10.1.1" evidence="5 13"/>
<keyword evidence="10 13" id="KW-0460">Magnesium</keyword>
<organism evidence="15 16">
    <name type="scientific">Candidatus Accumulibacter aalborgensis</name>
    <dbReference type="NCBI Taxonomy" id="1860102"/>
    <lineage>
        <taxon>Bacteria</taxon>
        <taxon>Pseudomonadati</taxon>
        <taxon>Pseudomonadota</taxon>
        <taxon>Betaproteobacteria</taxon>
        <taxon>Candidatus Accumulibacter</taxon>
    </lineage>
</organism>
<dbReference type="InterPro" id="IPR036135">
    <property type="entry name" value="MoeA_linker/N_sf"/>
</dbReference>
<keyword evidence="9 13" id="KW-0479">Metal-binding</keyword>
<evidence type="ECO:0000259" key="14">
    <source>
        <dbReference type="SMART" id="SM00852"/>
    </source>
</evidence>
<dbReference type="STRING" id="1860102.ACCAA_700016"/>
<dbReference type="Gene3D" id="2.170.190.11">
    <property type="entry name" value="Molybdopterin biosynthesis moea protein, domain 3"/>
    <property type="match status" value="1"/>
</dbReference>
<evidence type="ECO:0000256" key="3">
    <source>
        <dbReference type="ARBA" id="ARBA00005046"/>
    </source>
</evidence>
<dbReference type="InterPro" id="IPR005111">
    <property type="entry name" value="MoeA_C_domain_IV"/>
</dbReference>
<evidence type="ECO:0000256" key="2">
    <source>
        <dbReference type="ARBA" id="ARBA00002901"/>
    </source>
</evidence>
<name>A0A1A8XXF2_9PROT</name>
<dbReference type="Gene3D" id="3.90.105.10">
    <property type="entry name" value="Molybdopterin biosynthesis moea protein, domain 2"/>
    <property type="match status" value="1"/>
</dbReference>
<dbReference type="UniPathway" id="UPA00344"/>
<dbReference type="Pfam" id="PF03454">
    <property type="entry name" value="MoeA_C"/>
    <property type="match status" value="1"/>
</dbReference>
<dbReference type="Pfam" id="PF03453">
    <property type="entry name" value="MoeA_N"/>
    <property type="match status" value="1"/>
</dbReference>
<comment type="pathway">
    <text evidence="3 13">Cofactor biosynthesis; molybdopterin biosynthesis.</text>
</comment>
<evidence type="ECO:0000256" key="5">
    <source>
        <dbReference type="ARBA" id="ARBA00013269"/>
    </source>
</evidence>
<evidence type="ECO:0000313" key="16">
    <source>
        <dbReference type="Proteomes" id="UP000199169"/>
    </source>
</evidence>
<dbReference type="GO" id="GO:0061599">
    <property type="term" value="F:molybdopterin molybdotransferase activity"/>
    <property type="evidence" value="ECO:0007669"/>
    <property type="project" value="UniProtKB-UniRule"/>
</dbReference>
<dbReference type="NCBIfam" id="NF045515">
    <property type="entry name" value="Glp_gephyrin"/>
    <property type="match status" value="1"/>
</dbReference>
<dbReference type="InterPro" id="IPR036425">
    <property type="entry name" value="MoaB/Mog-like_dom_sf"/>
</dbReference>
<protein>
    <recommendedName>
        <fullName evidence="6 13">Molybdopterin molybdenumtransferase</fullName>
        <ecNumber evidence="5 13">2.10.1.1</ecNumber>
    </recommendedName>
</protein>
<dbReference type="SUPFAM" id="SSF63867">
    <property type="entry name" value="MoeA C-terminal domain-like"/>
    <property type="match status" value="1"/>
</dbReference>
<dbReference type="GO" id="GO:0046872">
    <property type="term" value="F:metal ion binding"/>
    <property type="evidence" value="ECO:0007669"/>
    <property type="project" value="UniProtKB-UniRule"/>
</dbReference>
<comment type="function">
    <text evidence="2 13">Catalyzes the insertion of molybdate into adenylated molybdopterin with the concomitant release of AMP.</text>
</comment>
<dbReference type="InterPro" id="IPR036688">
    <property type="entry name" value="MoeA_C_domain_IV_sf"/>
</dbReference>
<keyword evidence="8 13" id="KW-0808">Transferase</keyword>
<dbReference type="InterPro" id="IPR001453">
    <property type="entry name" value="MoaB/Mog_dom"/>
</dbReference>
<comment type="similarity">
    <text evidence="4 13">Belongs to the MoeA family.</text>
</comment>
<feature type="domain" description="MoaB/Mog" evidence="14">
    <location>
        <begin position="193"/>
        <end position="342"/>
    </location>
</feature>
<dbReference type="SUPFAM" id="SSF53218">
    <property type="entry name" value="Molybdenum cofactor biosynthesis proteins"/>
    <property type="match status" value="1"/>
</dbReference>
<evidence type="ECO:0000256" key="1">
    <source>
        <dbReference type="ARBA" id="ARBA00001946"/>
    </source>
</evidence>
<keyword evidence="7 13" id="KW-0500">Molybdenum</keyword>
<dbReference type="EMBL" id="FLQX01000150">
    <property type="protein sequence ID" value="SBT09391.1"/>
    <property type="molecule type" value="Genomic_DNA"/>
</dbReference>
<evidence type="ECO:0000256" key="7">
    <source>
        <dbReference type="ARBA" id="ARBA00022505"/>
    </source>
</evidence>
<keyword evidence="11 13" id="KW-0501">Molybdenum cofactor biosynthesis</keyword>
<proteinExistence type="inferred from homology"/>
<evidence type="ECO:0000256" key="13">
    <source>
        <dbReference type="RuleBase" id="RU365090"/>
    </source>
</evidence>
<accession>A0A1A8XXF2</accession>
<evidence type="ECO:0000256" key="8">
    <source>
        <dbReference type="ARBA" id="ARBA00022679"/>
    </source>
</evidence>
<comment type="cofactor">
    <cofactor evidence="1 13">
        <name>Mg(2+)</name>
        <dbReference type="ChEBI" id="CHEBI:18420"/>
    </cofactor>
</comment>
<sequence length="431" mass="44909">MSLAAQFSCHSDYDPESLSVHQASDFIRSQLTPVRTHERLALRSALGRVLASDVIAPCNVPAHDNSAMDGYALRHADLAGAGHTQLRIAGTALAGKPFAGSVGAGECVRIMTGALPPAGADTVVIQEEVRTDGDSVIIPPGQGRGQNIRRAGEDLAVGKPALAAGRLIRPAELGLIASLGCAEVSVYRRLRVAFLSTGDELCSIGTVLGDGEVYDSNRYTLFGMLSRMGCEVLDLGVVGDDPAAIEVAFCQAAAAADVVISSGGVSVGEADFVKDLMAQLGEVLFWKIAMKPGRPMAFGRIGAGGEGRGHDSATSAWLFGLPGNPVAVMVTFYQFVRDALYALMGADPLPVVPLLPAVCSVALKKVPGRSEFQRGVLTQSDGRWSVRPAGAQGSGILRSMSDANCFIVLEHDRAGVAVGDLVSVQLFDGLV</sequence>
<evidence type="ECO:0000256" key="6">
    <source>
        <dbReference type="ARBA" id="ARBA00021108"/>
    </source>
</evidence>
<dbReference type="Gene3D" id="2.40.340.10">
    <property type="entry name" value="MoeA, C-terminal, domain IV"/>
    <property type="match status" value="1"/>
</dbReference>
<comment type="catalytic activity">
    <reaction evidence="12">
        <text>adenylyl-molybdopterin + molybdate = Mo-molybdopterin + AMP + H(+)</text>
        <dbReference type="Rhea" id="RHEA:35047"/>
        <dbReference type="ChEBI" id="CHEBI:15378"/>
        <dbReference type="ChEBI" id="CHEBI:36264"/>
        <dbReference type="ChEBI" id="CHEBI:62727"/>
        <dbReference type="ChEBI" id="CHEBI:71302"/>
        <dbReference type="ChEBI" id="CHEBI:456215"/>
        <dbReference type="EC" id="2.10.1.1"/>
    </reaction>
</comment>
<dbReference type="SMART" id="SM00852">
    <property type="entry name" value="MoCF_biosynth"/>
    <property type="match status" value="1"/>
</dbReference>
<evidence type="ECO:0000256" key="4">
    <source>
        <dbReference type="ARBA" id="ARBA00010763"/>
    </source>
</evidence>
<reference evidence="15 16" key="1">
    <citation type="submission" date="2016-06" db="EMBL/GenBank/DDBJ databases">
        <authorList>
            <person name="Kjaerup R.B."/>
            <person name="Dalgaard T.S."/>
            <person name="Juul-Madsen H.R."/>
        </authorList>
    </citation>
    <scope>NUCLEOTIDE SEQUENCE [LARGE SCALE GENOMIC DNA]</scope>
    <source>
        <strain evidence="15">3</strain>
    </source>
</reference>
<dbReference type="Gene3D" id="3.40.980.10">
    <property type="entry name" value="MoaB/Mog-like domain"/>
    <property type="match status" value="1"/>
</dbReference>